<dbReference type="RefSeq" id="WP_143416410.1">
    <property type="nucleotide sequence ID" value="NZ_CEML01000002.1"/>
</dbReference>
<reference evidence="2" key="1">
    <citation type="journal article" date="2016" name="Environ. Microbiol.">
        <title>The complete genome of a viable archaeum isolated from 123-million-year-old rock salt.</title>
        <authorList>
            <person name="Jaakkola S.T."/>
            <person name="Pfeiffer F."/>
            <person name="Ravantti J.J."/>
            <person name="Guo Q."/>
            <person name="Liu Y."/>
            <person name="Chen X."/>
            <person name="Ma H."/>
            <person name="Yang C."/>
            <person name="Oksanen H.M."/>
            <person name="Bamford D.H."/>
        </authorList>
    </citation>
    <scope>NUCLEOTIDE SEQUENCE</scope>
    <source>
        <strain evidence="2">JI20-1</strain>
    </source>
</reference>
<keyword evidence="2" id="KW-1185">Reference proteome</keyword>
<proteinExistence type="predicted"/>
<dbReference type="EMBL" id="LN831302">
    <property type="protein sequence ID" value="CQH52411.1"/>
    <property type="molecule type" value="Genomic_DNA"/>
</dbReference>
<evidence type="ECO:0008006" key="3">
    <source>
        <dbReference type="Google" id="ProtNLM"/>
    </source>
</evidence>
<organism evidence="1 2">
    <name type="scientific">Halobacterium hubeiense</name>
    <dbReference type="NCBI Taxonomy" id="1407499"/>
    <lineage>
        <taxon>Archaea</taxon>
        <taxon>Methanobacteriati</taxon>
        <taxon>Methanobacteriota</taxon>
        <taxon>Stenosarchaea group</taxon>
        <taxon>Halobacteria</taxon>
        <taxon>Halobacteriales</taxon>
        <taxon>Halobacteriaceae</taxon>
        <taxon>Halobacterium</taxon>
    </lineage>
</organism>
<dbReference type="AlphaFoldDB" id="A0A0U5H1N6"/>
<name>A0A0U5H1N6_9EURY</name>
<gene>
    <name evidence="1" type="ORF">HHUB_1841</name>
</gene>
<evidence type="ECO:0000313" key="2">
    <source>
        <dbReference type="Proteomes" id="UP000066737"/>
    </source>
</evidence>
<dbReference type="GeneID" id="43331043"/>
<dbReference type="Proteomes" id="UP000066737">
    <property type="component" value="Chromosome I"/>
</dbReference>
<evidence type="ECO:0000313" key="1">
    <source>
        <dbReference type="EMBL" id="CQH52411.1"/>
    </source>
</evidence>
<dbReference type="OrthoDB" id="275259at2157"/>
<accession>A0A0U5H1N6</accession>
<sequence>MRLSEELESLLNSGPQNSKFDVALSSVIRELRQDWGRSPEEIRADIIEFDIEHSILDSIVGLSKWIECGDYRDGAEPALDALRKSIDEAIKEDWDSVFYTLITARIELLSSLNHENELAAELKLGIHFLIEKGDSIPIGYVFDIVDAVIENIHSVSGEEALKALIQHLHEVAEKKQNQNDFKSSREIWRKIHEIRDNEELDARVAINSIIDTYNREIEFYQKKGNHSHRATAAREAIAECDQWVSQQQRSQWESEFIDGNKKSIEQMAEFSHTPSDEELNELDSAVEDIVDQFQEWSQERSTIFAIKWLVNHRDLLVPSIEDARRRSSGGIMSIVQGRTISEAGESYSQEQGVEFPQTYRFSVQFTQNIRQDIWYRLQNRGLITEPDLFILFNRRKTLPANTHAYLTDFIIQLFENNHSAAVHLGMTQFEAVTRELAAANGKSILSRDEETGELGRRPLSSLVYQIEDEVREAWVRYIQFRYCELSGQNIRNKIAHGYLPYKHAAWGMSVILLLDILQSFLEFEEAY</sequence>
<dbReference type="KEGG" id="hhb:Hhub_1841"/>
<protein>
    <recommendedName>
        <fullName evidence="3">DUF4209 domain-containing protein</fullName>
    </recommendedName>
</protein>